<feature type="compositionally biased region" description="Basic and acidic residues" evidence="4">
    <location>
        <begin position="227"/>
        <end position="236"/>
    </location>
</feature>
<feature type="compositionally biased region" description="Pro residues" evidence="4">
    <location>
        <begin position="621"/>
        <end position="635"/>
    </location>
</feature>
<dbReference type="EMBL" id="JAWZYT010002028">
    <property type="protein sequence ID" value="KAK4307171.1"/>
    <property type="molecule type" value="Genomic_DNA"/>
</dbReference>
<dbReference type="PANTHER" id="PTHR24173:SF74">
    <property type="entry name" value="ANKYRIN REPEAT DOMAIN-CONTAINING PROTEIN 16"/>
    <property type="match status" value="1"/>
</dbReference>
<dbReference type="Proteomes" id="UP001292094">
    <property type="component" value="Unassembled WGS sequence"/>
</dbReference>
<sequence>MERSSSSSGGSGGGVGGLLGAVKGGHHRHVKLLLEAGVPVNAADFSGSRALLCAVAAEDKDITTRVGVGGGGLVSELLRGGADPNLPDARGTTPLMLAAIRDSPRATLALLQHPGVDLGLQDKDGNSALMYAAALGRTQIVLLLLAAHRRLQRLSLYGQKNALGETAKDLALRNHHTDISTLLTVDSASLPRPAGPSAFLPARPLDLDRPPTPPTVHSQNTAAGEPNDAHNHRNVEHNTTTSQDQRQEKVRGTGEEEREGRNIEGRGVGNRVEGVGRRREGGGDWRTEGRVENERREEGDRRKEEGIRRDKSNPLSIKKHLEGSNNSVFKRMVVVSTSPGSGNEADTESLMEVEQEVIENKMTNESTESKIVDIRLAEGRITDSKASEGKIENFKGSGSRVVELRRKAGMPRIEQLFQEDCEHRPAHRPPTPARPSLPTLLPQSLSSSLNASLSASLNASECRVNPARCGQGRISQPQRRATLASLARSSSEPRSLSSSPTTLRRSYHSSYHNMEQQDAYNNYEELDVLDSSTRSEGWEQLKSRNRTTTSQHLADSHVVPLPPINCPRQLDSGIRASLRGRNSRGSQGGAGMGSDNVLSVAKKTLEQLETVLAPRSNANRPGPPTNPPRPAHQVH</sequence>
<dbReference type="Gene3D" id="1.25.40.20">
    <property type="entry name" value="Ankyrin repeat-containing domain"/>
    <property type="match status" value="3"/>
</dbReference>
<dbReference type="PROSITE" id="PS50088">
    <property type="entry name" value="ANK_REPEAT"/>
    <property type="match status" value="1"/>
</dbReference>
<feature type="compositionally biased region" description="Basic and acidic residues" evidence="4">
    <location>
        <begin position="245"/>
        <end position="264"/>
    </location>
</feature>
<feature type="region of interest" description="Disordered" evidence="4">
    <location>
        <begin position="187"/>
        <end position="312"/>
    </location>
</feature>
<accession>A0AAE1PFL8</accession>
<dbReference type="AlphaFoldDB" id="A0AAE1PFL8"/>
<organism evidence="5 6">
    <name type="scientific">Petrolisthes manimaculis</name>
    <dbReference type="NCBI Taxonomy" id="1843537"/>
    <lineage>
        <taxon>Eukaryota</taxon>
        <taxon>Metazoa</taxon>
        <taxon>Ecdysozoa</taxon>
        <taxon>Arthropoda</taxon>
        <taxon>Crustacea</taxon>
        <taxon>Multicrustacea</taxon>
        <taxon>Malacostraca</taxon>
        <taxon>Eumalacostraca</taxon>
        <taxon>Eucarida</taxon>
        <taxon>Decapoda</taxon>
        <taxon>Pleocyemata</taxon>
        <taxon>Anomura</taxon>
        <taxon>Galatheoidea</taxon>
        <taxon>Porcellanidae</taxon>
        <taxon>Petrolisthes</taxon>
    </lineage>
</organism>
<evidence type="ECO:0000313" key="5">
    <source>
        <dbReference type="EMBL" id="KAK4307171.1"/>
    </source>
</evidence>
<evidence type="ECO:0000313" key="6">
    <source>
        <dbReference type="Proteomes" id="UP001292094"/>
    </source>
</evidence>
<feature type="compositionally biased region" description="Basic and acidic residues" evidence="4">
    <location>
        <begin position="274"/>
        <end position="312"/>
    </location>
</feature>
<dbReference type="InterPro" id="IPR036770">
    <property type="entry name" value="Ankyrin_rpt-contain_sf"/>
</dbReference>
<feature type="region of interest" description="Disordered" evidence="4">
    <location>
        <begin position="611"/>
        <end position="635"/>
    </location>
</feature>
<dbReference type="Pfam" id="PF12796">
    <property type="entry name" value="Ank_2"/>
    <property type="match status" value="1"/>
</dbReference>
<keyword evidence="1" id="KW-0677">Repeat</keyword>
<dbReference type="InterPro" id="IPR002110">
    <property type="entry name" value="Ankyrin_rpt"/>
</dbReference>
<reference evidence="5" key="1">
    <citation type="submission" date="2023-11" db="EMBL/GenBank/DDBJ databases">
        <title>Genome assemblies of two species of porcelain crab, Petrolisthes cinctipes and Petrolisthes manimaculis (Anomura: Porcellanidae).</title>
        <authorList>
            <person name="Angst P."/>
        </authorList>
    </citation>
    <scope>NUCLEOTIDE SEQUENCE</scope>
    <source>
        <strain evidence="5">PB745_02</strain>
        <tissue evidence="5">Gill</tissue>
    </source>
</reference>
<feature type="compositionally biased region" description="Low complexity" evidence="4">
    <location>
        <begin position="485"/>
        <end position="504"/>
    </location>
</feature>
<keyword evidence="6" id="KW-1185">Reference proteome</keyword>
<keyword evidence="2 3" id="KW-0040">ANK repeat</keyword>
<dbReference type="SUPFAM" id="SSF48403">
    <property type="entry name" value="Ankyrin repeat"/>
    <property type="match status" value="1"/>
</dbReference>
<name>A0AAE1PFL8_9EUCA</name>
<feature type="region of interest" description="Disordered" evidence="4">
    <location>
        <begin position="537"/>
        <end position="570"/>
    </location>
</feature>
<comment type="caution">
    <text evidence="5">The sequence shown here is derived from an EMBL/GenBank/DDBJ whole genome shotgun (WGS) entry which is preliminary data.</text>
</comment>
<proteinExistence type="predicted"/>
<evidence type="ECO:0000256" key="3">
    <source>
        <dbReference type="PROSITE-ProRule" id="PRU00023"/>
    </source>
</evidence>
<gene>
    <name evidence="5" type="ORF">Pmani_021049</name>
</gene>
<feature type="repeat" description="ANK" evidence="3">
    <location>
        <begin position="90"/>
        <end position="123"/>
    </location>
</feature>
<evidence type="ECO:0000256" key="4">
    <source>
        <dbReference type="SAM" id="MobiDB-lite"/>
    </source>
</evidence>
<feature type="region of interest" description="Disordered" evidence="4">
    <location>
        <begin position="485"/>
        <end position="506"/>
    </location>
</feature>
<evidence type="ECO:0000256" key="1">
    <source>
        <dbReference type="ARBA" id="ARBA00022737"/>
    </source>
</evidence>
<feature type="region of interest" description="Disordered" evidence="4">
    <location>
        <begin position="423"/>
        <end position="444"/>
    </location>
</feature>
<dbReference type="SMART" id="SM00248">
    <property type="entry name" value="ANK"/>
    <property type="match status" value="4"/>
</dbReference>
<protein>
    <submittedName>
        <fullName evidence="5">Uncharacterized protein</fullName>
    </submittedName>
</protein>
<evidence type="ECO:0000256" key="2">
    <source>
        <dbReference type="ARBA" id="ARBA00023043"/>
    </source>
</evidence>
<dbReference type="PANTHER" id="PTHR24173">
    <property type="entry name" value="ANKYRIN REPEAT CONTAINING"/>
    <property type="match status" value="1"/>
</dbReference>